<evidence type="ECO:0000256" key="2">
    <source>
        <dbReference type="ARBA" id="ARBA00006051"/>
    </source>
</evidence>
<evidence type="ECO:0000313" key="8">
    <source>
        <dbReference type="Proteomes" id="UP000440578"/>
    </source>
</evidence>
<dbReference type="AlphaFoldDB" id="A0A6A4VPY5"/>
<comment type="subcellular location">
    <subcellularLocation>
        <location evidence="1">Nucleus</location>
    </subcellularLocation>
</comment>
<dbReference type="InterPro" id="IPR036747">
    <property type="entry name" value="ASF1-like_sf"/>
</dbReference>
<dbReference type="EMBL" id="VIIS01001545">
    <property type="protein sequence ID" value="KAF0296677.1"/>
    <property type="molecule type" value="Genomic_DNA"/>
</dbReference>
<keyword evidence="8" id="KW-1185">Reference proteome</keyword>
<dbReference type="PANTHER" id="PTHR12040:SF0">
    <property type="entry name" value="HISTONE CHAPERONE ASF1"/>
    <property type="match status" value="1"/>
</dbReference>
<evidence type="ECO:0000256" key="4">
    <source>
        <dbReference type="ARBA" id="ARBA00023163"/>
    </source>
</evidence>
<protein>
    <submittedName>
        <fullName evidence="7">Histone chaperone asf1</fullName>
    </submittedName>
</protein>
<keyword evidence="4" id="KW-0804">Transcription</keyword>
<dbReference type="SUPFAM" id="SSF101546">
    <property type="entry name" value="ASF1-like"/>
    <property type="match status" value="1"/>
</dbReference>
<comment type="similarity">
    <text evidence="2">Belongs to the ASF1 family.</text>
</comment>
<organism evidence="7 8">
    <name type="scientific">Amphibalanus amphitrite</name>
    <name type="common">Striped barnacle</name>
    <name type="synonym">Balanus amphitrite</name>
    <dbReference type="NCBI Taxonomy" id="1232801"/>
    <lineage>
        <taxon>Eukaryota</taxon>
        <taxon>Metazoa</taxon>
        <taxon>Ecdysozoa</taxon>
        <taxon>Arthropoda</taxon>
        <taxon>Crustacea</taxon>
        <taxon>Multicrustacea</taxon>
        <taxon>Cirripedia</taxon>
        <taxon>Thoracica</taxon>
        <taxon>Thoracicalcarea</taxon>
        <taxon>Balanomorpha</taxon>
        <taxon>Balanoidea</taxon>
        <taxon>Balanidae</taxon>
        <taxon>Amphibalaninae</taxon>
        <taxon>Amphibalanus</taxon>
    </lineage>
</organism>
<evidence type="ECO:0000256" key="5">
    <source>
        <dbReference type="ARBA" id="ARBA00023186"/>
    </source>
</evidence>
<comment type="caution">
    <text evidence="7">The sequence shown here is derived from an EMBL/GenBank/DDBJ whole genome shotgun (WGS) entry which is preliminary data.</text>
</comment>
<sequence length="165" mass="18795">MAKVHITNVSLLDNPAPYFSPFKFEITFEAIEPLPEDLEWKIIYVGSAESEEHDQVLDTVFVGPVPEGRHMFVFDAPHPDTARIPVQDALGVTVVLLTCSYRAQEFVRVGYYVNNDYTDPELKENPPEMPQFDKMQRNILASSPRVTRFKIEWGDVKPGQASDRP</sequence>
<dbReference type="Pfam" id="PF04729">
    <property type="entry name" value="ASF1_hist_chap"/>
    <property type="match status" value="1"/>
</dbReference>
<dbReference type="GO" id="GO:0042393">
    <property type="term" value="F:histone binding"/>
    <property type="evidence" value="ECO:0007669"/>
    <property type="project" value="TreeGrafter"/>
</dbReference>
<keyword evidence="3" id="KW-0805">Transcription regulation</keyword>
<keyword evidence="6" id="KW-0539">Nucleus</keyword>
<dbReference type="GO" id="GO:0000785">
    <property type="term" value="C:chromatin"/>
    <property type="evidence" value="ECO:0007669"/>
    <property type="project" value="TreeGrafter"/>
</dbReference>
<evidence type="ECO:0000256" key="3">
    <source>
        <dbReference type="ARBA" id="ARBA00023015"/>
    </source>
</evidence>
<dbReference type="EMBL" id="VIIS01001545">
    <property type="protein sequence ID" value="KAF0296676.1"/>
    <property type="molecule type" value="Genomic_DNA"/>
</dbReference>
<gene>
    <name evidence="7" type="primary">asf1_1</name>
    <name evidence="7" type="ORF">FJT64_005905</name>
</gene>
<accession>A0A6A4VPY5</accession>
<evidence type="ECO:0000256" key="6">
    <source>
        <dbReference type="ARBA" id="ARBA00023242"/>
    </source>
</evidence>
<keyword evidence="5" id="KW-0143">Chaperone</keyword>
<evidence type="ECO:0000256" key="1">
    <source>
        <dbReference type="ARBA" id="ARBA00004123"/>
    </source>
</evidence>
<name>A0A6A4VPY5_AMPAM</name>
<dbReference type="Gene3D" id="2.60.40.1490">
    <property type="entry name" value="Histone chaperone ASF1-like"/>
    <property type="match status" value="1"/>
</dbReference>
<evidence type="ECO:0000313" key="7">
    <source>
        <dbReference type="EMBL" id="KAF0296676.1"/>
    </source>
</evidence>
<reference evidence="7 8" key="1">
    <citation type="submission" date="2019-07" db="EMBL/GenBank/DDBJ databases">
        <title>Draft genome assembly of a fouling barnacle, Amphibalanus amphitrite (Darwin, 1854): The first reference genome for Thecostraca.</title>
        <authorList>
            <person name="Kim W."/>
        </authorList>
    </citation>
    <scope>NUCLEOTIDE SEQUENCE [LARGE SCALE GENOMIC DNA]</scope>
    <source>
        <strain evidence="7">SNU_AA5</strain>
        <tissue evidence="7">Soma without cirri and trophi</tissue>
    </source>
</reference>
<dbReference type="GO" id="GO:0005634">
    <property type="term" value="C:nucleus"/>
    <property type="evidence" value="ECO:0007669"/>
    <property type="project" value="UniProtKB-SubCell"/>
</dbReference>
<dbReference type="FunFam" id="2.60.40.1490:FF:000001">
    <property type="entry name" value="Histone chaperone ASF1"/>
    <property type="match status" value="1"/>
</dbReference>
<dbReference type="Proteomes" id="UP000440578">
    <property type="component" value="Unassembled WGS sequence"/>
</dbReference>
<proteinExistence type="inferred from homology"/>
<dbReference type="OrthoDB" id="29755at2759"/>
<dbReference type="InterPro" id="IPR006818">
    <property type="entry name" value="ASF1-like"/>
</dbReference>
<dbReference type="PANTHER" id="PTHR12040">
    <property type="entry name" value="ANTI-SILENCING PROTEIN 1"/>
    <property type="match status" value="1"/>
</dbReference>
<dbReference type="GO" id="GO:0006335">
    <property type="term" value="P:DNA replication-dependent chromatin assembly"/>
    <property type="evidence" value="ECO:0007669"/>
    <property type="project" value="TreeGrafter"/>
</dbReference>